<dbReference type="RefSeq" id="WP_345407301.1">
    <property type="nucleotide sequence ID" value="NZ_BAABHG010000022.1"/>
</dbReference>
<proteinExistence type="predicted"/>
<reference evidence="3" key="1">
    <citation type="journal article" date="2019" name="Int. J. Syst. Evol. Microbiol.">
        <title>The Global Catalogue of Microorganisms (GCM) 10K type strain sequencing project: providing services to taxonomists for standard genome sequencing and annotation.</title>
        <authorList>
            <consortium name="The Broad Institute Genomics Platform"/>
            <consortium name="The Broad Institute Genome Sequencing Center for Infectious Disease"/>
            <person name="Wu L."/>
            <person name="Ma J."/>
        </authorList>
    </citation>
    <scope>NUCLEOTIDE SEQUENCE [LARGE SCALE GENOMIC DNA]</scope>
    <source>
        <strain evidence="3">CGMCC 4.7643</strain>
    </source>
</reference>
<gene>
    <name evidence="2" type="ORF">ACFSYJ_41625</name>
</gene>
<sequence>MARVSRRLALAAAVAVLLAATATPALAAEGWRQTGVQRYYLFDALQRSQGVATDGGSWFFSWQYGLSHVSLDGRTLAANNPAIPAEISRQGGNHIGDIDFHDGKLYVPIEDGPGYRHPYLALYDARTLEFTGTAYALPQALHTKGVPWVAVDAGRGYVYTAEWDPTAALNVFRLADLSLVKTVPLNPAIGRIQGAKLHDGALYASSDNATKSVYRVDPDSGSVTEVLRRDLGGAEAEGLAFLATPDGGVMHVLEAAPKTLSTALRGYVRLP</sequence>
<dbReference type="Gene3D" id="2.130.10.10">
    <property type="entry name" value="YVTN repeat-like/Quinoprotein amine dehydrogenase"/>
    <property type="match status" value="1"/>
</dbReference>
<dbReference type="Proteomes" id="UP001597419">
    <property type="component" value="Unassembled WGS sequence"/>
</dbReference>
<evidence type="ECO:0000313" key="2">
    <source>
        <dbReference type="EMBL" id="MFD2465177.1"/>
    </source>
</evidence>
<feature type="signal peptide" evidence="1">
    <location>
        <begin position="1"/>
        <end position="27"/>
    </location>
</feature>
<dbReference type="PROSITE" id="PS51318">
    <property type="entry name" value="TAT"/>
    <property type="match status" value="1"/>
</dbReference>
<keyword evidence="1" id="KW-0732">Signal</keyword>
<evidence type="ECO:0000256" key="1">
    <source>
        <dbReference type="SAM" id="SignalP"/>
    </source>
</evidence>
<organism evidence="2 3">
    <name type="scientific">Amycolatopsis samaneae</name>
    <dbReference type="NCBI Taxonomy" id="664691"/>
    <lineage>
        <taxon>Bacteria</taxon>
        <taxon>Bacillati</taxon>
        <taxon>Actinomycetota</taxon>
        <taxon>Actinomycetes</taxon>
        <taxon>Pseudonocardiales</taxon>
        <taxon>Pseudonocardiaceae</taxon>
        <taxon>Amycolatopsis</taxon>
    </lineage>
</organism>
<accession>A0ABW5GW86</accession>
<protein>
    <submittedName>
        <fullName evidence="2">Uncharacterized protein</fullName>
    </submittedName>
</protein>
<feature type="chain" id="PRO_5045929981" evidence="1">
    <location>
        <begin position="28"/>
        <end position="271"/>
    </location>
</feature>
<evidence type="ECO:0000313" key="3">
    <source>
        <dbReference type="Proteomes" id="UP001597419"/>
    </source>
</evidence>
<comment type="caution">
    <text evidence="2">The sequence shown here is derived from an EMBL/GenBank/DDBJ whole genome shotgun (WGS) entry which is preliminary data.</text>
</comment>
<dbReference type="EMBL" id="JBHUKU010000029">
    <property type="protein sequence ID" value="MFD2465177.1"/>
    <property type="molecule type" value="Genomic_DNA"/>
</dbReference>
<keyword evidence="3" id="KW-1185">Reference proteome</keyword>
<dbReference type="InterPro" id="IPR006311">
    <property type="entry name" value="TAT_signal"/>
</dbReference>
<dbReference type="InterPro" id="IPR015943">
    <property type="entry name" value="WD40/YVTN_repeat-like_dom_sf"/>
</dbReference>
<name>A0ABW5GW86_9PSEU</name>
<dbReference type="SUPFAM" id="SSF63829">
    <property type="entry name" value="Calcium-dependent phosphotriesterase"/>
    <property type="match status" value="1"/>
</dbReference>